<protein>
    <submittedName>
        <fullName evidence="1">Uncharacterized protein</fullName>
    </submittedName>
</protein>
<dbReference type="AlphaFoldDB" id="A0A1W0A3Q8"/>
<evidence type="ECO:0000313" key="1">
    <source>
        <dbReference type="EMBL" id="OQS04885.1"/>
    </source>
</evidence>
<proteinExistence type="predicted"/>
<gene>
    <name evidence="1" type="ORF">THRCLA_20772</name>
</gene>
<keyword evidence="2" id="KW-1185">Reference proteome</keyword>
<comment type="caution">
    <text evidence="1">The sequence shown here is derived from an EMBL/GenBank/DDBJ whole genome shotgun (WGS) entry which is preliminary data.</text>
</comment>
<dbReference type="EMBL" id="JNBS01000536">
    <property type="protein sequence ID" value="OQS04885.1"/>
    <property type="molecule type" value="Genomic_DNA"/>
</dbReference>
<sequence>MTLFESLPFYNASYIYTLDVFTINQDKVYNWTNPVIPFNAHIVAQKQYTAVFLESTLRIGKHSFIVGFTYQFSYIFRQVYNRKTTNILESLALTPSPTQMWLHIHSLLHQQRWNGESSLKMYWALGNDLKSILDNSTMMGGKSLLRSSTQFAFYNISLQEVYFHSTSLIQAPWHEIYKAQEAYLVYLVQLI</sequence>
<organism evidence="1 2">
    <name type="scientific">Thraustotheca clavata</name>
    <dbReference type="NCBI Taxonomy" id="74557"/>
    <lineage>
        <taxon>Eukaryota</taxon>
        <taxon>Sar</taxon>
        <taxon>Stramenopiles</taxon>
        <taxon>Oomycota</taxon>
        <taxon>Saprolegniomycetes</taxon>
        <taxon>Saprolegniales</taxon>
        <taxon>Achlyaceae</taxon>
        <taxon>Thraustotheca</taxon>
    </lineage>
</organism>
<evidence type="ECO:0000313" key="2">
    <source>
        <dbReference type="Proteomes" id="UP000243217"/>
    </source>
</evidence>
<reference evidence="1 2" key="1">
    <citation type="journal article" date="2014" name="Genome Biol. Evol.">
        <title>The secreted proteins of Achlya hypogyna and Thraustotheca clavata identify the ancestral oomycete secretome and reveal gene acquisitions by horizontal gene transfer.</title>
        <authorList>
            <person name="Misner I."/>
            <person name="Blouin N."/>
            <person name="Leonard G."/>
            <person name="Richards T.A."/>
            <person name="Lane C.E."/>
        </authorList>
    </citation>
    <scope>NUCLEOTIDE SEQUENCE [LARGE SCALE GENOMIC DNA]</scope>
    <source>
        <strain evidence="1 2">ATCC 34112</strain>
    </source>
</reference>
<dbReference type="Proteomes" id="UP000243217">
    <property type="component" value="Unassembled WGS sequence"/>
</dbReference>
<name>A0A1W0A3Q8_9STRA</name>
<accession>A0A1W0A3Q8</accession>